<keyword evidence="5" id="KW-0444">Lipid biosynthesis</keyword>
<organism evidence="11 12">
    <name type="scientific">Ascobolus immersus RN42</name>
    <dbReference type="NCBI Taxonomy" id="1160509"/>
    <lineage>
        <taxon>Eukaryota</taxon>
        <taxon>Fungi</taxon>
        <taxon>Dikarya</taxon>
        <taxon>Ascomycota</taxon>
        <taxon>Pezizomycotina</taxon>
        <taxon>Pezizomycetes</taxon>
        <taxon>Pezizales</taxon>
        <taxon>Ascobolaceae</taxon>
        <taxon>Ascobolus</taxon>
    </lineage>
</organism>
<evidence type="ECO:0000256" key="5">
    <source>
        <dbReference type="ARBA" id="ARBA00022516"/>
    </source>
</evidence>
<comment type="cofactor">
    <cofactor evidence="1">
        <name>Mg(2+)</name>
        <dbReference type="ChEBI" id="CHEBI:18420"/>
    </cofactor>
</comment>
<dbReference type="AlphaFoldDB" id="A0A3N4IKH6"/>
<dbReference type="GO" id="GO:0005737">
    <property type="term" value="C:cytoplasm"/>
    <property type="evidence" value="ECO:0007669"/>
    <property type="project" value="TreeGrafter"/>
</dbReference>
<sequence>MAPSAKLQKFEAVFLNKIVPELVQDAKDQNMPKEAVDWYERNLVHNTVGGKCNRGMSVVDTYQILTGKESLSDEEYERAAILGWCTELLQAYFLVADDMMDSSKTRRGQPCWYLVDGVGTIAINDSFMLEAAIYKLLKIHFRSEKYYVDLLELFHETTLQTEYGQLLDLLTAPEDRVNLANFSLEKHSFIVIYKTAFYSFYLPVALAMHMADVASESNLAAAKEVLIPLGEYFQIQDDYLDCYGDPAHIGKIGTDILDNKCSWLVNTALAIVTPEQRQILEENYGQKDGEKEKKVKELYLELGLEGRYKAYEEKTVAELKEKIEKVDESKGLKKAALYEFLNKVAGRSK</sequence>
<dbReference type="GO" id="GO:0004337">
    <property type="term" value="F:(2E,6E)-farnesyl diphosphate synthase activity"/>
    <property type="evidence" value="ECO:0007669"/>
    <property type="project" value="TreeGrafter"/>
</dbReference>
<dbReference type="GO" id="GO:0046165">
    <property type="term" value="P:alcohol biosynthetic process"/>
    <property type="evidence" value="ECO:0007669"/>
    <property type="project" value="UniProtKB-ARBA"/>
</dbReference>
<name>A0A3N4IKH6_ASCIM</name>
<dbReference type="Pfam" id="PF00348">
    <property type="entry name" value="polyprenyl_synt"/>
    <property type="match status" value="1"/>
</dbReference>
<dbReference type="EMBL" id="ML119650">
    <property type="protein sequence ID" value="RPA86359.1"/>
    <property type="molecule type" value="Genomic_DNA"/>
</dbReference>
<dbReference type="GO" id="GO:0045337">
    <property type="term" value="P:farnesyl diphosphate biosynthetic process"/>
    <property type="evidence" value="ECO:0007669"/>
    <property type="project" value="TreeGrafter"/>
</dbReference>
<dbReference type="GO" id="GO:0046872">
    <property type="term" value="F:metal ion binding"/>
    <property type="evidence" value="ECO:0007669"/>
    <property type="project" value="UniProtKB-KW"/>
</dbReference>
<dbReference type="InterPro" id="IPR039702">
    <property type="entry name" value="FPS1-like"/>
</dbReference>
<dbReference type="InterPro" id="IPR008949">
    <property type="entry name" value="Isoprenoid_synthase_dom_sf"/>
</dbReference>
<dbReference type="PROSITE" id="PS00444">
    <property type="entry name" value="POLYPRENYL_SYNTHASE_2"/>
    <property type="match status" value="1"/>
</dbReference>
<reference evidence="11 12" key="1">
    <citation type="journal article" date="2018" name="Nat. Ecol. Evol.">
        <title>Pezizomycetes genomes reveal the molecular basis of ectomycorrhizal truffle lifestyle.</title>
        <authorList>
            <person name="Murat C."/>
            <person name="Payen T."/>
            <person name="Noel B."/>
            <person name="Kuo A."/>
            <person name="Morin E."/>
            <person name="Chen J."/>
            <person name="Kohler A."/>
            <person name="Krizsan K."/>
            <person name="Balestrini R."/>
            <person name="Da Silva C."/>
            <person name="Montanini B."/>
            <person name="Hainaut M."/>
            <person name="Levati E."/>
            <person name="Barry K.W."/>
            <person name="Belfiori B."/>
            <person name="Cichocki N."/>
            <person name="Clum A."/>
            <person name="Dockter R.B."/>
            <person name="Fauchery L."/>
            <person name="Guy J."/>
            <person name="Iotti M."/>
            <person name="Le Tacon F."/>
            <person name="Lindquist E.A."/>
            <person name="Lipzen A."/>
            <person name="Malagnac F."/>
            <person name="Mello A."/>
            <person name="Molinier V."/>
            <person name="Miyauchi S."/>
            <person name="Poulain J."/>
            <person name="Riccioni C."/>
            <person name="Rubini A."/>
            <person name="Sitrit Y."/>
            <person name="Splivallo R."/>
            <person name="Traeger S."/>
            <person name="Wang M."/>
            <person name="Zifcakova L."/>
            <person name="Wipf D."/>
            <person name="Zambonelli A."/>
            <person name="Paolocci F."/>
            <person name="Nowrousian M."/>
            <person name="Ottonello S."/>
            <person name="Baldrian P."/>
            <person name="Spatafora J.W."/>
            <person name="Henrissat B."/>
            <person name="Nagy L.G."/>
            <person name="Aury J.M."/>
            <person name="Wincker P."/>
            <person name="Grigoriev I.V."/>
            <person name="Bonfante P."/>
            <person name="Martin F.M."/>
        </authorList>
    </citation>
    <scope>NUCLEOTIDE SEQUENCE [LARGE SCALE GENOMIC DNA]</scope>
    <source>
        <strain evidence="11 12">RN42</strain>
    </source>
</reference>
<keyword evidence="9" id="KW-0443">Lipid metabolism</keyword>
<protein>
    <submittedName>
        <fullName evidence="11">Putative farnesyl-diphosphate synthetase</fullName>
    </submittedName>
</protein>
<dbReference type="InterPro" id="IPR000092">
    <property type="entry name" value="Polyprenyl_synt"/>
</dbReference>
<comment type="similarity">
    <text evidence="4 10">Belongs to the FPP/GGPP synthase family.</text>
</comment>
<dbReference type="GO" id="GO:0004161">
    <property type="term" value="F:dimethylallyltranstransferase activity"/>
    <property type="evidence" value="ECO:0007669"/>
    <property type="project" value="TreeGrafter"/>
</dbReference>
<evidence type="ECO:0000256" key="3">
    <source>
        <dbReference type="ARBA" id="ARBA00005035"/>
    </source>
</evidence>
<dbReference type="STRING" id="1160509.A0A3N4IKH6"/>
<keyword evidence="12" id="KW-1185">Reference proteome</keyword>
<evidence type="ECO:0000313" key="11">
    <source>
        <dbReference type="EMBL" id="RPA86359.1"/>
    </source>
</evidence>
<keyword evidence="8" id="KW-0460">Magnesium</keyword>
<keyword evidence="7" id="KW-0479">Metal-binding</keyword>
<evidence type="ECO:0000256" key="1">
    <source>
        <dbReference type="ARBA" id="ARBA00001946"/>
    </source>
</evidence>
<dbReference type="InterPro" id="IPR033749">
    <property type="entry name" value="Polyprenyl_synt_CS"/>
</dbReference>
<dbReference type="SFLD" id="SFLDG01017">
    <property type="entry name" value="Polyprenyl_Transferase_Like"/>
    <property type="match status" value="1"/>
</dbReference>
<accession>A0A3N4IKH6</accession>
<dbReference type="GO" id="GO:0043386">
    <property type="term" value="P:mycotoxin biosynthetic process"/>
    <property type="evidence" value="ECO:0007669"/>
    <property type="project" value="UniProtKB-ARBA"/>
</dbReference>
<evidence type="ECO:0000256" key="10">
    <source>
        <dbReference type="RuleBase" id="RU004466"/>
    </source>
</evidence>
<dbReference type="PANTHER" id="PTHR11525">
    <property type="entry name" value="FARNESYL-PYROPHOSPHATE SYNTHETASE"/>
    <property type="match status" value="1"/>
</dbReference>
<dbReference type="PROSITE" id="PS00723">
    <property type="entry name" value="POLYPRENYL_SYNTHASE_1"/>
    <property type="match status" value="1"/>
</dbReference>
<dbReference type="PANTHER" id="PTHR11525:SF0">
    <property type="entry name" value="FARNESYL PYROPHOSPHATE SYNTHASE"/>
    <property type="match status" value="1"/>
</dbReference>
<comment type="pathway">
    <text evidence="2">Isoprenoid biosynthesis; geranyl diphosphate biosynthesis; geranyl diphosphate from dimethylallyl diphosphate and isopentenyl diphosphate: step 1/1.</text>
</comment>
<dbReference type="OrthoDB" id="10257492at2759"/>
<evidence type="ECO:0000256" key="8">
    <source>
        <dbReference type="ARBA" id="ARBA00022842"/>
    </source>
</evidence>
<evidence type="ECO:0000256" key="2">
    <source>
        <dbReference type="ARBA" id="ARBA00004932"/>
    </source>
</evidence>
<comment type="pathway">
    <text evidence="3">Isoprenoid biosynthesis; farnesyl diphosphate biosynthesis; farnesyl diphosphate from geranyl diphosphate and isopentenyl diphosphate: step 1/1.</text>
</comment>
<evidence type="ECO:0000313" key="12">
    <source>
        <dbReference type="Proteomes" id="UP000275078"/>
    </source>
</evidence>
<keyword evidence="6 10" id="KW-0808">Transferase</keyword>
<proteinExistence type="inferred from homology"/>
<dbReference type="Gene3D" id="1.10.600.10">
    <property type="entry name" value="Farnesyl Diphosphate Synthase"/>
    <property type="match status" value="1"/>
</dbReference>
<evidence type="ECO:0000256" key="4">
    <source>
        <dbReference type="ARBA" id="ARBA00006706"/>
    </source>
</evidence>
<dbReference type="SFLD" id="SFLDS00005">
    <property type="entry name" value="Isoprenoid_Synthase_Type_I"/>
    <property type="match status" value="1"/>
</dbReference>
<evidence type="ECO:0000256" key="9">
    <source>
        <dbReference type="ARBA" id="ARBA00023098"/>
    </source>
</evidence>
<dbReference type="Proteomes" id="UP000275078">
    <property type="component" value="Unassembled WGS sequence"/>
</dbReference>
<evidence type="ECO:0000256" key="6">
    <source>
        <dbReference type="ARBA" id="ARBA00022679"/>
    </source>
</evidence>
<dbReference type="SUPFAM" id="SSF48576">
    <property type="entry name" value="Terpenoid synthases"/>
    <property type="match status" value="1"/>
</dbReference>
<dbReference type="FunFam" id="1.10.600.10:FF:000006">
    <property type="entry name" value="Farnesyl pyrophosphate synthase"/>
    <property type="match status" value="1"/>
</dbReference>
<evidence type="ECO:0000256" key="7">
    <source>
        <dbReference type="ARBA" id="ARBA00022723"/>
    </source>
</evidence>
<gene>
    <name evidence="11" type="ORF">BJ508DRAFT_204266</name>
</gene>
<dbReference type="CDD" id="cd00685">
    <property type="entry name" value="Trans_IPPS_HT"/>
    <property type="match status" value="1"/>
</dbReference>